<dbReference type="PANTHER" id="PTHR45526">
    <property type="entry name" value="TRANSCRIPTIONAL REGULATORY PROTEIN DPIA"/>
    <property type="match status" value="1"/>
</dbReference>
<dbReference type="AlphaFoldDB" id="A0A1U9K8P7"/>
<reference evidence="12 13" key="1">
    <citation type="journal article" date="2015" name="Int. J. Syst. Evol. Microbiol.">
        <title>Novibacillus thermophilus gen. nov., sp. nov., a Gram-staining-negative and moderately thermophilic member of the family Thermoactinomycetaceae.</title>
        <authorList>
            <person name="Yang G."/>
            <person name="Chen J."/>
            <person name="Zhou S."/>
        </authorList>
    </citation>
    <scope>NUCLEOTIDE SEQUENCE [LARGE SCALE GENOMIC DNA]</scope>
    <source>
        <strain evidence="12 13">SG-1</strain>
    </source>
</reference>
<evidence type="ECO:0000256" key="10">
    <source>
        <dbReference type="PROSITE-ProRule" id="PRU00169"/>
    </source>
</evidence>
<protein>
    <recommendedName>
        <fullName evidence="9">Transcriptional regulatory protein</fullName>
    </recommendedName>
</protein>
<dbReference type="RefSeq" id="WP_077720276.1">
    <property type="nucleotide sequence ID" value="NZ_CP019699.1"/>
</dbReference>
<feature type="domain" description="Response regulatory" evidence="11">
    <location>
        <begin position="3"/>
        <end position="119"/>
    </location>
</feature>
<dbReference type="SMART" id="SM00448">
    <property type="entry name" value="REC"/>
    <property type="match status" value="1"/>
</dbReference>
<evidence type="ECO:0000256" key="9">
    <source>
        <dbReference type="PIRNR" id="PIRNR006171"/>
    </source>
</evidence>
<dbReference type="InterPro" id="IPR051271">
    <property type="entry name" value="2C-system_Tx_regulators"/>
</dbReference>
<keyword evidence="13" id="KW-1185">Reference proteome</keyword>
<evidence type="ECO:0000256" key="7">
    <source>
        <dbReference type="ARBA" id="ARBA00023159"/>
    </source>
</evidence>
<evidence type="ECO:0000259" key="11">
    <source>
        <dbReference type="PROSITE" id="PS50110"/>
    </source>
</evidence>
<dbReference type="InterPro" id="IPR048714">
    <property type="entry name" value="DpiA-like_HTH"/>
</dbReference>
<dbReference type="SUPFAM" id="SSF46785">
    <property type="entry name" value="Winged helix' DNA-binding domain"/>
    <property type="match status" value="1"/>
</dbReference>
<dbReference type="Gene3D" id="1.10.10.10">
    <property type="entry name" value="Winged helix-like DNA-binding domain superfamily/Winged helix DNA-binding domain"/>
    <property type="match status" value="1"/>
</dbReference>
<evidence type="ECO:0000256" key="6">
    <source>
        <dbReference type="ARBA" id="ARBA00023125"/>
    </source>
</evidence>
<dbReference type="PROSITE" id="PS50110">
    <property type="entry name" value="RESPONSE_REGULATORY"/>
    <property type="match status" value="1"/>
</dbReference>
<sequence length="221" mass="25770">MIKVVMVEDDPMVLEVNKGFLKKIPSFHLIDSVMDGRNALQSIKTHKPDLVLLDMYLPEISGLDVLTEIRTHDIPTDVLMITAARDAKTVHKVFRLGAVDYIVKPFRFDRFRLALEKYQKMWKKLMEVKTISQEDIDHWIERDYDGRSESLPKGISDITLKQIMMALFEQDQPVTAEQLANDLGMARVTVRRYLEYLVQQNKIRVEIEYGSVGRPRHYYSI</sequence>
<keyword evidence="2 9" id="KW-0963">Cytoplasm</keyword>
<dbReference type="GO" id="GO:0005737">
    <property type="term" value="C:cytoplasm"/>
    <property type="evidence" value="ECO:0007669"/>
    <property type="project" value="UniProtKB-SubCell"/>
</dbReference>
<evidence type="ECO:0000256" key="5">
    <source>
        <dbReference type="ARBA" id="ARBA00023015"/>
    </source>
</evidence>
<evidence type="ECO:0000256" key="1">
    <source>
        <dbReference type="ARBA" id="ARBA00004496"/>
    </source>
</evidence>
<dbReference type="Gene3D" id="3.40.50.2300">
    <property type="match status" value="1"/>
</dbReference>
<keyword evidence="4 9" id="KW-0902">Two-component regulatory system</keyword>
<comment type="subcellular location">
    <subcellularLocation>
        <location evidence="1 9">Cytoplasm</location>
    </subcellularLocation>
</comment>
<keyword evidence="6 9" id="KW-0238">DNA-binding</keyword>
<name>A0A1U9K8P7_9BACL</name>
<keyword evidence="7 9" id="KW-0010">Activator</keyword>
<dbReference type="InterPro" id="IPR001789">
    <property type="entry name" value="Sig_transdc_resp-reg_receiver"/>
</dbReference>
<organism evidence="12 13">
    <name type="scientific">Novibacillus thermophilus</name>
    <dbReference type="NCBI Taxonomy" id="1471761"/>
    <lineage>
        <taxon>Bacteria</taxon>
        <taxon>Bacillati</taxon>
        <taxon>Bacillota</taxon>
        <taxon>Bacilli</taxon>
        <taxon>Bacillales</taxon>
        <taxon>Thermoactinomycetaceae</taxon>
        <taxon>Novibacillus</taxon>
    </lineage>
</organism>
<dbReference type="GO" id="GO:0003700">
    <property type="term" value="F:DNA-binding transcription factor activity"/>
    <property type="evidence" value="ECO:0007669"/>
    <property type="project" value="InterPro"/>
</dbReference>
<dbReference type="Pfam" id="PF00072">
    <property type="entry name" value="Response_reg"/>
    <property type="match status" value="1"/>
</dbReference>
<evidence type="ECO:0000256" key="8">
    <source>
        <dbReference type="ARBA" id="ARBA00023163"/>
    </source>
</evidence>
<evidence type="ECO:0000256" key="2">
    <source>
        <dbReference type="ARBA" id="ARBA00022490"/>
    </source>
</evidence>
<keyword evidence="8 9" id="KW-0804">Transcription</keyword>
<evidence type="ECO:0000256" key="4">
    <source>
        <dbReference type="ARBA" id="ARBA00023012"/>
    </source>
</evidence>
<dbReference type="InterPro" id="IPR036388">
    <property type="entry name" value="WH-like_DNA-bd_sf"/>
</dbReference>
<evidence type="ECO:0000313" key="13">
    <source>
        <dbReference type="Proteomes" id="UP000188603"/>
    </source>
</evidence>
<keyword evidence="5 9" id="KW-0805">Transcription regulation</keyword>
<accession>A0A1U9K8P7</accession>
<evidence type="ECO:0000313" key="12">
    <source>
        <dbReference type="EMBL" id="AQS56412.1"/>
    </source>
</evidence>
<dbReference type="InterPro" id="IPR011006">
    <property type="entry name" value="CheY-like_superfamily"/>
</dbReference>
<keyword evidence="3 10" id="KW-0597">Phosphoprotein</keyword>
<dbReference type="SUPFAM" id="SSF52172">
    <property type="entry name" value="CheY-like"/>
    <property type="match status" value="1"/>
</dbReference>
<dbReference type="InterPro" id="IPR036390">
    <property type="entry name" value="WH_DNA-bd_sf"/>
</dbReference>
<dbReference type="GO" id="GO:0003677">
    <property type="term" value="F:DNA binding"/>
    <property type="evidence" value="ECO:0007669"/>
    <property type="project" value="UniProtKB-KW"/>
</dbReference>
<evidence type="ECO:0000256" key="3">
    <source>
        <dbReference type="ARBA" id="ARBA00022553"/>
    </source>
</evidence>
<dbReference type="EMBL" id="CP019699">
    <property type="protein sequence ID" value="AQS56412.1"/>
    <property type="molecule type" value="Genomic_DNA"/>
</dbReference>
<dbReference type="KEGG" id="ntr:B0W44_12230"/>
<feature type="modified residue" description="4-aspartylphosphate" evidence="10">
    <location>
        <position position="54"/>
    </location>
</feature>
<dbReference type="Proteomes" id="UP000188603">
    <property type="component" value="Chromosome"/>
</dbReference>
<gene>
    <name evidence="12" type="ORF">B0W44_12230</name>
</gene>
<dbReference type="PIRSF" id="PIRSF006171">
    <property type="entry name" value="RR_citrat_malat"/>
    <property type="match status" value="1"/>
</dbReference>
<dbReference type="OrthoDB" id="9759232at2"/>
<dbReference type="GO" id="GO:0000156">
    <property type="term" value="F:phosphorelay response regulator activity"/>
    <property type="evidence" value="ECO:0007669"/>
    <property type="project" value="TreeGrafter"/>
</dbReference>
<dbReference type="InterPro" id="IPR024187">
    <property type="entry name" value="Sig_transdc_resp-reg_cit/mal"/>
</dbReference>
<dbReference type="Pfam" id="PF20714">
    <property type="entry name" value="HTH_64"/>
    <property type="match status" value="1"/>
</dbReference>
<dbReference type="PANTHER" id="PTHR45526:SF1">
    <property type="entry name" value="TRANSCRIPTIONAL REGULATORY PROTEIN DCUR-RELATED"/>
    <property type="match status" value="1"/>
</dbReference>
<dbReference type="STRING" id="1471761.B0W44_12230"/>
<proteinExistence type="predicted"/>